<dbReference type="PANTHER" id="PTHR47268">
    <property type="entry name" value="ACYLPHOSPHATASE"/>
    <property type="match status" value="1"/>
</dbReference>
<evidence type="ECO:0000313" key="8">
    <source>
        <dbReference type="Proteomes" id="UP000609531"/>
    </source>
</evidence>
<sequence>MTATRFLIAGRVQGVGYRDFVRREASRLGLCGTVRNLADGRVEAVVVGGRAATDALLAACRKGPPFAEVTGVGLEPLSDEPQIDGFVILRS</sequence>
<dbReference type="SUPFAM" id="SSF54975">
    <property type="entry name" value="Acylphosphatase/BLUF domain-like"/>
    <property type="match status" value="1"/>
</dbReference>
<name>A0A934IT28_9HYPH</name>
<dbReference type="PROSITE" id="PS51160">
    <property type="entry name" value="ACYLPHOSPHATASE_3"/>
    <property type="match status" value="1"/>
</dbReference>
<dbReference type="InterPro" id="IPR036046">
    <property type="entry name" value="Acylphosphatase-like_dom_sf"/>
</dbReference>
<comment type="caution">
    <text evidence="7">The sequence shown here is derived from an EMBL/GenBank/DDBJ whole genome shotgun (WGS) entry which is preliminary data.</text>
</comment>
<dbReference type="GO" id="GO:0003998">
    <property type="term" value="F:acylphosphatase activity"/>
    <property type="evidence" value="ECO:0007669"/>
    <property type="project" value="UniProtKB-EC"/>
</dbReference>
<evidence type="ECO:0000256" key="4">
    <source>
        <dbReference type="PROSITE-ProRule" id="PRU00520"/>
    </source>
</evidence>
<gene>
    <name evidence="7" type="ORF">JCR33_21140</name>
</gene>
<dbReference type="Proteomes" id="UP000609531">
    <property type="component" value="Unassembled WGS sequence"/>
</dbReference>
<dbReference type="RefSeq" id="WP_198884122.1">
    <property type="nucleotide sequence ID" value="NZ_JAEKJA010000024.1"/>
</dbReference>
<dbReference type="InterPro" id="IPR020456">
    <property type="entry name" value="Acylphosphatase"/>
</dbReference>
<comment type="catalytic activity">
    <reaction evidence="3 4">
        <text>an acyl phosphate + H2O = a carboxylate + phosphate + H(+)</text>
        <dbReference type="Rhea" id="RHEA:14965"/>
        <dbReference type="ChEBI" id="CHEBI:15377"/>
        <dbReference type="ChEBI" id="CHEBI:15378"/>
        <dbReference type="ChEBI" id="CHEBI:29067"/>
        <dbReference type="ChEBI" id="CHEBI:43474"/>
        <dbReference type="ChEBI" id="CHEBI:59918"/>
        <dbReference type="EC" id="3.6.1.7"/>
    </reaction>
</comment>
<reference evidence="7" key="1">
    <citation type="submission" date="2020-12" db="EMBL/GenBank/DDBJ databases">
        <title>Bacterial taxonomy.</title>
        <authorList>
            <person name="Pan X."/>
        </authorList>
    </citation>
    <scope>NUCLEOTIDE SEQUENCE</scope>
    <source>
        <strain evidence="7">B2012</strain>
    </source>
</reference>
<comment type="similarity">
    <text evidence="1 5">Belongs to the acylphosphatase family.</text>
</comment>
<dbReference type="Pfam" id="PF00708">
    <property type="entry name" value="Acylphosphatase"/>
    <property type="match status" value="1"/>
</dbReference>
<dbReference type="PANTHER" id="PTHR47268:SF4">
    <property type="entry name" value="ACYLPHOSPHATASE"/>
    <property type="match status" value="1"/>
</dbReference>
<evidence type="ECO:0000256" key="3">
    <source>
        <dbReference type="ARBA" id="ARBA00047645"/>
    </source>
</evidence>
<feature type="active site" evidence="4">
    <location>
        <position position="36"/>
    </location>
</feature>
<protein>
    <recommendedName>
        <fullName evidence="2 4">acylphosphatase</fullName>
        <ecNumber evidence="2 4">3.6.1.7</ecNumber>
    </recommendedName>
</protein>
<accession>A0A934IT28</accession>
<evidence type="ECO:0000256" key="5">
    <source>
        <dbReference type="RuleBase" id="RU004168"/>
    </source>
</evidence>
<feature type="domain" description="Acylphosphatase-like" evidence="6">
    <location>
        <begin position="3"/>
        <end position="90"/>
    </location>
</feature>
<evidence type="ECO:0000259" key="6">
    <source>
        <dbReference type="PROSITE" id="PS51160"/>
    </source>
</evidence>
<dbReference type="EMBL" id="JAEKJA010000024">
    <property type="protein sequence ID" value="MBJ3778220.1"/>
    <property type="molecule type" value="Genomic_DNA"/>
</dbReference>
<keyword evidence="8" id="KW-1185">Reference proteome</keyword>
<evidence type="ECO:0000256" key="1">
    <source>
        <dbReference type="ARBA" id="ARBA00005614"/>
    </source>
</evidence>
<evidence type="ECO:0000313" key="7">
    <source>
        <dbReference type="EMBL" id="MBJ3778220.1"/>
    </source>
</evidence>
<proteinExistence type="inferred from homology"/>
<dbReference type="AlphaFoldDB" id="A0A934IT28"/>
<feature type="active site" evidence="4">
    <location>
        <position position="18"/>
    </location>
</feature>
<dbReference type="EC" id="3.6.1.7" evidence="2 4"/>
<keyword evidence="4" id="KW-0378">Hydrolase</keyword>
<organism evidence="7 8">
    <name type="scientific">Acuticoccus mangrovi</name>
    <dbReference type="NCBI Taxonomy" id="2796142"/>
    <lineage>
        <taxon>Bacteria</taxon>
        <taxon>Pseudomonadati</taxon>
        <taxon>Pseudomonadota</taxon>
        <taxon>Alphaproteobacteria</taxon>
        <taxon>Hyphomicrobiales</taxon>
        <taxon>Amorphaceae</taxon>
        <taxon>Acuticoccus</taxon>
    </lineage>
</organism>
<dbReference type="Gene3D" id="3.30.70.100">
    <property type="match status" value="1"/>
</dbReference>
<evidence type="ECO:0000256" key="2">
    <source>
        <dbReference type="ARBA" id="ARBA00012150"/>
    </source>
</evidence>
<dbReference type="InterPro" id="IPR001792">
    <property type="entry name" value="Acylphosphatase-like_dom"/>
</dbReference>